<proteinExistence type="predicted"/>
<keyword evidence="2" id="KW-1185">Reference proteome</keyword>
<gene>
    <name evidence="1" type="ORF">L1987_64240</name>
</gene>
<evidence type="ECO:0000313" key="2">
    <source>
        <dbReference type="Proteomes" id="UP001056120"/>
    </source>
</evidence>
<name>A0ACB9CFS9_9ASTR</name>
<sequence length="119" mass="13302">MAKPDARRDGLLRGVKVKGDEAVVKGLIDSAQDSGEKVVEAVVCLGDNTLRLSTFETPDTKIRIILGTRVPSQLQRHIIRRLSSTFSYRGAIRFIKYAYACQSIMFDKVLVHMINCSFV</sequence>
<evidence type="ECO:0000313" key="1">
    <source>
        <dbReference type="EMBL" id="KAI3733025.1"/>
    </source>
</evidence>
<reference evidence="2" key="1">
    <citation type="journal article" date="2022" name="Mol. Ecol. Resour.">
        <title>The genomes of chicory, endive, great burdock and yacon provide insights into Asteraceae palaeo-polyploidization history and plant inulin production.</title>
        <authorList>
            <person name="Fan W."/>
            <person name="Wang S."/>
            <person name="Wang H."/>
            <person name="Wang A."/>
            <person name="Jiang F."/>
            <person name="Liu H."/>
            <person name="Zhao H."/>
            <person name="Xu D."/>
            <person name="Zhang Y."/>
        </authorList>
    </citation>
    <scope>NUCLEOTIDE SEQUENCE [LARGE SCALE GENOMIC DNA]</scope>
    <source>
        <strain evidence="2">cv. Yunnan</strain>
    </source>
</reference>
<comment type="caution">
    <text evidence="1">The sequence shown here is derived from an EMBL/GenBank/DDBJ whole genome shotgun (WGS) entry which is preliminary data.</text>
</comment>
<organism evidence="1 2">
    <name type="scientific">Smallanthus sonchifolius</name>
    <dbReference type="NCBI Taxonomy" id="185202"/>
    <lineage>
        <taxon>Eukaryota</taxon>
        <taxon>Viridiplantae</taxon>
        <taxon>Streptophyta</taxon>
        <taxon>Embryophyta</taxon>
        <taxon>Tracheophyta</taxon>
        <taxon>Spermatophyta</taxon>
        <taxon>Magnoliopsida</taxon>
        <taxon>eudicotyledons</taxon>
        <taxon>Gunneridae</taxon>
        <taxon>Pentapetalae</taxon>
        <taxon>asterids</taxon>
        <taxon>campanulids</taxon>
        <taxon>Asterales</taxon>
        <taxon>Asteraceae</taxon>
        <taxon>Asteroideae</taxon>
        <taxon>Heliantheae alliance</taxon>
        <taxon>Millerieae</taxon>
        <taxon>Smallanthus</taxon>
    </lineage>
</organism>
<reference evidence="1 2" key="2">
    <citation type="journal article" date="2022" name="Mol. Ecol. Resour.">
        <title>The genomes of chicory, endive, great burdock and yacon provide insights into Asteraceae paleo-polyploidization history and plant inulin production.</title>
        <authorList>
            <person name="Fan W."/>
            <person name="Wang S."/>
            <person name="Wang H."/>
            <person name="Wang A."/>
            <person name="Jiang F."/>
            <person name="Liu H."/>
            <person name="Zhao H."/>
            <person name="Xu D."/>
            <person name="Zhang Y."/>
        </authorList>
    </citation>
    <scope>NUCLEOTIDE SEQUENCE [LARGE SCALE GENOMIC DNA]</scope>
    <source>
        <strain evidence="2">cv. Yunnan</strain>
        <tissue evidence="1">Leaves</tissue>
    </source>
</reference>
<protein>
    <submittedName>
        <fullName evidence="1">Uncharacterized protein</fullName>
    </submittedName>
</protein>
<dbReference type="EMBL" id="CM042038">
    <property type="protein sequence ID" value="KAI3733025.1"/>
    <property type="molecule type" value="Genomic_DNA"/>
</dbReference>
<accession>A0ACB9CFS9</accession>
<dbReference type="Proteomes" id="UP001056120">
    <property type="component" value="Linkage Group LG21"/>
</dbReference>